<feature type="compositionally biased region" description="Basic and acidic residues" evidence="1">
    <location>
        <begin position="1"/>
        <end position="11"/>
    </location>
</feature>
<protein>
    <submittedName>
        <fullName evidence="2">Peptidyl-prolyl cis-trans isomerase pin4</fullName>
    </submittedName>
</protein>
<evidence type="ECO:0000256" key="1">
    <source>
        <dbReference type="SAM" id="MobiDB-lite"/>
    </source>
</evidence>
<keyword evidence="2" id="KW-0413">Isomerase</keyword>
<gene>
    <name evidence="2" type="ORF">AJ78_04458</name>
</gene>
<dbReference type="VEuPathDB" id="FungiDB:AJ78_04458"/>
<dbReference type="EMBL" id="LGRN01000166">
    <property type="protein sequence ID" value="OJD15273.1"/>
    <property type="molecule type" value="Genomic_DNA"/>
</dbReference>
<dbReference type="AlphaFoldDB" id="A0A1J9PFQ9"/>
<comment type="caution">
    <text evidence="2">The sequence shown here is derived from an EMBL/GenBank/DDBJ whole genome shotgun (WGS) entry which is preliminary data.</text>
</comment>
<keyword evidence="3" id="KW-1185">Reference proteome</keyword>
<name>A0A1J9PFQ9_9EURO</name>
<dbReference type="STRING" id="1447872.A0A1J9PFQ9"/>
<feature type="region of interest" description="Disordered" evidence="1">
    <location>
        <begin position="1"/>
        <end position="38"/>
    </location>
</feature>
<evidence type="ECO:0000313" key="2">
    <source>
        <dbReference type="EMBL" id="OJD15273.1"/>
    </source>
</evidence>
<proteinExistence type="predicted"/>
<accession>A0A1J9PFQ9</accession>
<dbReference type="Proteomes" id="UP000182235">
    <property type="component" value="Unassembled WGS sequence"/>
</dbReference>
<feature type="compositionally biased region" description="Basic and acidic residues" evidence="1">
    <location>
        <begin position="18"/>
        <end position="31"/>
    </location>
</feature>
<dbReference type="GO" id="GO:0016853">
    <property type="term" value="F:isomerase activity"/>
    <property type="evidence" value="ECO:0007669"/>
    <property type="project" value="UniProtKB-KW"/>
</dbReference>
<reference evidence="2 3" key="1">
    <citation type="submission" date="2015-07" db="EMBL/GenBank/DDBJ databases">
        <title>Emmonsia species relationships and genome sequence.</title>
        <authorList>
            <consortium name="The Broad Institute Genomics Platform"/>
            <person name="Cuomo C.A."/>
            <person name="Munoz J.F."/>
            <person name="Imamovic A."/>
            <person name="Priest M.E."/>
            <person name="Young S."/>
            <person name="Clay O.K."/>
            <person name="McEwen J.G."/>
        </authorList>
    </citation>
    <scope>NUCLEOTIDE SEQUENCE [LARGE SCALE GENOMIC DNA]</scope>
    <source>
        <strain evidence="2 3">UAMH 9510</strain>
    </source>
</reference>
<sequence>MGKSNAKDAGAKGKGKGKAKDNADGKEEGKGKGLKPANSINVRHILADRLVGKSEEALMVSLKKRHTSWNPAPPRIQNGWK</sequence>
<organism evidence="2 3">
    <name type="scientific">Emergomyces pasteurianus Ep9510</name>
    <dbReference type="NCBI Taxonomy" id="1447872"/>
    <lineage>
        <taxon>Eukaryota</taxon>
        <taxon>Fungi</taxon>
        <taxon>Dikarya</taxon>
        <taxon>Ascomycota</taxon>
        <taxon>Pezizomycotina</taxon>
        <taxon>Eurotiomycetes</taxon>
        <taxon>Eurotiomycetidae</taxon>
        <taxon>Onygenales</taxon>
        <taxon>Ajellomycetaceae</taxon>
        <taxon>Emergomyces</taxon>
    </lineage>
</organism>
<evidence type="ECO:0000313" key="3">
    <source>
        <dbReference type="Proteomes" id="UP000182235"/>
    </source>
</evidence>